<dbReference type="RefSeq" id="WP_306000452.1">
    <property type="nucleotide sequence ID" value="NZ_JASNFN010000016.1"/>
</dbReference>
<evidence type="ECO:0000256" key="1">
    <source>
        <dbReference type="SAM" id="MobiDB-lite"/>
    </source>
</evidence>
<dbReference type="EMBL" id="JASNFN010000016">
    <property type="protein sequence ID" value="MDP5183847.1"/>
    <property type="molecule type" value="Genomic_DNA"/>
</dbReference>
<feature type="compositionally biased region" description="Gly residues" evidence="1">
    <location>
        <begin position="44"/>
        <end position="60"/>
    </location>
</feature>
<name>A0ABT9IE54_9ACTN</name>
<dbReference type="Proteomes" id="UP001233673">
    <property type="component" value="Unassembled WGS sequence"/>
</dbReference>
<comment type="caution">
    <text evidence="2">The sequence shown here is derived from an EMBL/GenBank/DDBJ whole genome shotgun (WGS) entry which is preliminary data.</text>
</comment>
<keyword evidence="3" id="KW-1185">Reference proteome</keyword>
<feature type="compositionally biased region" description="Basic and acidic residues" evidence="1">
    <location>
        <begin position="1"/>
        <end position="26"/>
    </location>
</feature>
<evidence type="ECO:0000313" key="3">
    <source>
        <dbReference type="Proteomes" id="UP001233673"/>
    </source>
</evidence>
<feature type="region of interest" description="Disordered" evidence="1">
    <location>
        <begin position="1"/>
        <end position="87"/>
    </location>
</feature>
<proteinExistence type="predicted"/>
<protein>
    <submittedName>
        <fullName evidence="2">Uncharacterized protein</fullName>
    </submittedName>
</protein>
<reference evidence="3" key="1">
    <citation type="submission" date="2023-05" db="EMBL/GenBank/DDBJ databases">
        <title>Draft genome of Pseudofrankia sp. BMG5.37.</title>
        <authorList>
            <person name="Gtari M."/>
            <person name="Ghodhbane F."/>
            <person name="Sbissi I."/>
        </authorList>
    </citation>
    <scope>NUCLEOTIDE SEQUENCE [LARGE SCALE GENOMIC DNA]</scope>
    <source>
        <strain evidence="3">BMG 814</strain>
    </source>
</reference>
<sequence length="87" mass="8829">MTLFEHRLPVAPGEGEHEAGVADEGGRQLACPEAVRRPTQLGERQGGGRVHGADHGGAGTGAAQADGSGCRTEPGVEVSESEALGER</sequence>
<gene>
    <name evidence="2" type="ORF">QOZ88_14500</name>
</gene>
<organism evidence="2 3">
    <name type="scientific">Blastococcus carthaginiensis</name>
    <dbReference type="NCBI Taxonomy" id="3050034"/>
    <lineage>
        <taxon>Bacteria</taxon>
        <taxon>Bacillati</taxon>
        <taxon>Actinomycetota</taxon>
        <taxon>Actinomycetes</taxon>
        <taxon>Geodermatophilales</taxon>
        <taxon>Geodermatophilaceae</taxon>
        <taxon>Blastococcus</taxon>
    </lineage>
</organism>
<accession>A0ABT9IE54</accession>
<evidence type="ECO:0000313" key="2">
    <source>
        <dbReference type="EMBL" id="MDP5183847.1"/>
    </source>
</evidence>